<feature type="transmembrane region" description="Helical" evidence="8">
    <location>
        <begin position="304"/>
        <end position="327"/>
    </location>
</feature>
<accession>A0ABX2KIK2</accession>
<dbReference type="PANTHER" id="PTHR43528">
    <property type="entry name" value="ALPHA-KETOGLUTARATE PERMEASE"/>
    <property type="match status" value="1"/>
</dbReference>
<proteinExistence type="predicted"/>
<keyword evidence="5" id="KW-0769">Symport</keyword>
<evidence type="ECO:0000256" key="3">
    <source>
        <dbReference type="ARBA" id="ARBA00022475"/>
    </source>
</evidence>
<evidence type="ECO:0000256" key="4">
    <source>
        <dbReference type="ARBA" id="ARBA00022692"/>
    </source>
</evidence>
<dbReference type="InterPro" id="IPR011701">
    <property type="entry name" value="MFS"/>
</dbReference>
<dbReference type="PROSITE" id="PS50850">
    <property type="entry name" value="MFS"/>
    <property type="match status" value="1"/>
</dbReference>
<name>A0ABX2KIK2_9PROT</name>
<dbReference type="Gene3D" id="1.20.1250.20">
    <property type="entry name" value="MFS general substrate transporter like domains"/>
    <property type="match status" value="2"/>
</dbReference>
<feature type="transmembrane region" description="Helical" evidence="8">
    <location>
        <begin position="399"/>
        <end position="419"/>
    </location>
</feature>
<feature type="transmembrane region" description="Helical" evidence="8">
    <location>
        <begin position="92"/>
        <end position="110"/>
    </location>
</feature>
<feature type="transmembrane region" description="Helical" evidence="8">
    <location>
        <begin position="56"/>
        <end position="80"/>
    </location>
</feature>
<organism evidence="10 11">
    <name type="scientific">Azospirillum melinis</name>
    <dbReference type="NCBI Taxonomy" id="328839"/>
    <lineage>
        <taxon>Bacteria</taxon>
        <taxon>Pseudomonadati</taxon>
        <taxon>Pseudomonadota</taxon>
        <taxon>Alphaproteobacteria</taxon>
        <taxon>Rhodospirillales</taxon>
        <taxon>Azospirillaceae</taxon>
        <taxon>Azospirillum</taxon>
    </lineage>
</organism>
<feature type="transmembrane region" description="Helical" evidence="8">
    <location>
        <begin position="339"/>
        <end position="360"/>
    </location>
</feature>
<gene>
    <name evidence="10" type="ORF">GBZ48_29805</name>
</gene>
<evidence type="ECO:0000256" key="6">
    <source>
        <dbReference type="ARBA" id="ARBA00022989"/>
    </source>
</evidence>
<reference evidence="10 11" key="1">
    <citation type="submission" date="2019-10" db="EMBL/GenBank/DDBJ databases">
        <title>Genome sequence of Azospirillum melinis.</title>
        <authorList>
            <person name="Ambrosini A."/>
            <person name="Sant'Anna F.H."/>
            <person name="Cassan F.D."/>
            <person name="Souza E.M."/>
            <person name="Passaglia L.M.P."/>
        </authorList>
    </citation>
    <scope>NUCLEOTIDE SEQUENCE [LARGE SCALE GENOMIC DNA]</scope>
    <source>
        <strain evidence="10 11">TMCY0552</strain>
    </source>
</reference>
<feature type="transmembrane region" description="Helical" evidence="8">
    <location>
        <begin position="273"/>
        <end position="297"/>
    </location>
</feature>
<feature type="transmembrane region" description="Helical" evidence="8">
    <location>
        <begin position="372"/>
        <end position="393"/>
    </location>
</feature>
<feature type="transmembrane region" description="Helical" evidence="8">
    <location>
        <begin position="156"/>
        <end position="179"/>
    </location>
</feature>
<evidence type="ECO:0000313" key="11">
    <source>
        <dbReference type="Proteomes" id="UP000605086"/>
    </source>
</evidence>
<keyword evidence="4 8" id="KW-0812">Transmembrane</keyword>
<feature type="transmembrane region" description="Helical" evidence="8">
    <location>
        <begin position="241"/>
        <end position="261"/>
    </location>
</feature>
<feature type="transmembrane region" description="Helical" evidence="8">
    <location>
        <begin position="191"/>
        <end position="210"/>
    </location>
</feature>
<dbReference type="InterPro" id="IPR005828">
    <property type="entry name" value="MFS_sugar_transport-like"/>
</dbReference>
<dbReference type="InterPro" id="IPR020846">
    <property type="entry name" value="MFS_dom"/>
</dbReference>
<dbReference type="EMBL" id="WHOS01000063">
    <property type="protein sequence ID" value="NUB03423.1"/>
    <property type="molecule type" value="Genomic_DNA"/>
</dbReference>
<keyword evidence="2" id="KW-0813">Transport</keyword>
<evidence type="ECO:0000256" key="1">
    <source>
        <dbReference type="ARBA" id="ARBA00004651"/>
    </source>
</evidence>
<dbReference type="InterPro" id="IPR051084">
    <property type="entry name" value="H+-coupled_symporters"/>
</dbReference>
<dbReference type="Pfam" id="PF07690">
    <property type="entry name" value="MFS_1"/>
    <property type="match status" value="1"/>
</dbReference>
<keyword evidence="11" id="KW-1185">Reference proteome</keyword>
<dbReference type="Pfam" id="PF00083">
    <property type="entry name" value="Sugar_tr"/>
    <property type="match status" value="1"/>
</dbReference>
<feature type="domain" description="Major facilitator superfamily (MFS) profile" evidence="9">
    <location>
        <begin position="20"/>
        <end position="432"/>
    </location>
</feature>
<keyword evidence="6 8" id="KW-1133">Transmembrane helix</keyword>
<dbReference type="PANTHER" id="PTHR43528:SF8">
    <property type="entry name" value="BLR0239 PROTEIN"/>
    <property type="match status" value="1"/>
</dbReference>
<comment type="subcellular location">
    <subcellularLocation>
        <location evidence="1">Cell membrane</location>
        <topology evidence="1">Multi-pass membrane protein</topology>
    </subcellularLocation>
</comment>
<keyword evidence="7 8" id="KW-0472">Membrane</keyword>
<dbReference type="Proteomes" id="UP000605086">
    <property type="component" value="Unassembled WGS sequence"/>
</dbReference>
<evidence type="ECO:0000259" key="9">
    <source>
        <dbReference type="PROSITE" id="PS50850"/>
    </source>
</evidence>
<evidence type="ECO:0000256" key="5">
    <source>
        <dbReference type="ARBA" id="ARBA00022847"/>
    </source>
</evidence>
<evidence type="ECO:0000313" key="10">
    <source>
        <dbReference type="EMBL" id="NUB03423.1"/>
    </source>
</evidence>
<evidence type="ECO:0000256" key="8">
    <source>
        <dbReference type="SAM" id="Phobius"/>
    </source>
</evidence>
<dbReference type="InterPro" id="IPR036259">
    <property type="entry name" value="MFS_trans_sf"/>
</dbReference>
<evidence type="ECO:0000256" key="7">
    <source>
        <dbReference type="ARBA" id="ARBA00023136"/>
    </source>
</evidence>
<keyword evidence="3" id="KW-1003">Cell membrane</keyword>
<comment type="caution">
    <text evidence="10">The sequence shown here is derived from an EMBL/GenBank/DDBJ whole genome shotgun (WGS) entry which is preliminary data.</text>
</comment>
<dbReference type="SUPFAM" id="SSF103473">
    <property type="entry name" value="MFS general substrate transporter"/>
    <property type="match status" value="1"/>
</dbReference>
<evidence type="ECO:0000256" key="2">
    <source>
        <dbReference type="ARBA" id="ARBA00022448"/>
    </source>
</evidence>
<sequence>MSPDATQARPTSVSAAQWKVIVATSVGNALEWFDFAVYGFFAGVIGRLFFPSDDETASLLLSFATFGVAFLMRPLGAILIGSYADRKGRKAALNLSILMMMMGTAIIVVLPTYRTIGIAAPILMTVARMIQGLSAGGEFGSATALLAEQDPARRGFFASWQVASQGLMIMLAAAFGIAMSASLSADAMGELGWRIPFLFGLSIGPIAVYIRRKIDESPEFNPDNVADRPLRTVLVDQTPRLALGIATVILATVSAYLALFMPTFAIRQLGVPASAAFSAVALIGVIQLCLAPVFGAWSDRVGRFAIMAPAAALFLVCIYPLFVWLAAAPTVERLVVVQIVLGLLATAYFAPLPALLAELFPAGTRTSGLSLAYNFAVTVFGGFAPFIITWLISASGSKLAPSLYAGAAAAVSLAALIVLRVRYSAIAPPMTSPSALMREQQK</sequence>
<protein>
    <submittedName>
        <fullName evidence="10">MFS transporter</fullName>
    </submittedName>
</protein>